<accession>A0A0J8XYP4</accession>
<keyword evidence="1" id="KW-0812">Transmembrane</keyword>
<reference evidence="2 3" key="1">
    <citation type="submission" date="2018-01" db="EMBL/GenBank/DDBJ databases">
        <title>Whole genome sequencing of Histamine producing bacteria.</title>
        <authorList>
            <person name="Butler K."/>
        </authorList>
    </citation>
    <scope>NUCLEOTIDE SEQUENCE [LARGE SCALE GENOMIC DNA]</scope>
    <source>
        <strain evidence="2 3">DSM 24669</strain>
    </source>
</reference>
<gene>
    <name evidence="2" type="ORF">C9I94_14130</name>
</gene>
<evidence type="ECO:0000256" key="1">
    <source>
        <dbReference type="SAM" id="Phobius"/>
    </source>
</evidence>
<evidence type="ECO:0000313" key="3">
    <source>
        <dbReference type="Proteomes" id="UP000240481"/>
    </source>
</evidence>
<dbReference type="RefSeq" id="WP_048898878.1">
    <property type="nucleotide sequence ID" value="NZ_AP024852.1"/>
</dbReference>
<proteinExistence type="predicted"/>
<evidence type="ECO:0000313" key="2">
    <source>
        <dbReference type="EMBL" id="PSW23829.1"/>
    </source>
</evidence>
<name>A0A0J8XYP4_9GAMM</name>
<dbReference type="STRING" id="680026.AB733_11410"/>
<comment type="caution">
    <text evidence="2">The sequence shown here is derived from an EMBL/GenBank/DDBJ whole genome shotgun (WGS) entry which is preliminary data.</text>
</comment>
<dbReference type="OrthoDB" id="5589052at2"/>
<dbReference type="InterPro" id="IPR022072">
    <property type="entry name" value="DUF3624"/>
</dbReference>
<sequence length="82" mass="9554">MACSTCRDTHNRFKQKLGRCRQCMWQLTLLSLFSWTVWGYRYQAHPTSVESITLIFAASSFSLLLLAHFFVALKLKLSHKKT</sequence>
<keyword evidence="1" id="KW-1133">Transmembrane helix</keyword>
<dbReference type="AlphaFoldDB" id="A0A0J8XYP4"/>
<feature type="transmembrane region" description="Helical" evidence="1">
    <location>
        <begin position="23"/>
        <end position="40"/>
    </location>
</feature>
<protein>
    <submittedName>
        <fullName evidence="2">DUF3624 domain-containing protein</fullName>
    </submittedName>
</protein>
<dbReference type="EMBL" id="PYLZ01000007">
    <property type="protein sequence ID" value="PSW23829.1"/>
    <property type="molecule type" value="Genomic_DNA"/>
</dbReference>
<keyword evidence="3" id="KW-1185">Reference proteome</keyword>
<dbReference type="Pfam" id="PF12292">
    <property type="entry name" value="DUF3624"/>
    <property type="match status" value="1"/>
</dbReference>
<keyword evidence="1" id="KW-0472">Membrane</keyword>
<organism evidence="2 3">
    <name type="scientific">Photobacterium swingsii</name>
    <dbReference type="NCBI Taxonomy" id="680026"/>
    <lineage>
        <taxon>Bacteria</taxon>
        <taxon>Pseudomonadati</taxon>
        <taxon>Pseudomonadota</taxon>
        <taxon>Gammaproteobacteria</taxon>
        <taxon>Vibrionales</taxon>
        <taxon>Vibrionaceae</taxon>
        <taxon>Photobacterium</taxon>
    </lineage>
</organism>
<feature type="transmembrane region" description="Helical" evidence="1">
    <location>
        <begin position="52"/>
        <end position="73"/>
    </location>
</feature>
<dbReference type="Proteomes" id="UP000240481">
    <property type="component" value="Unassembled WGS sequence"/>
</dbReference>